<evidence type="ECO:0000313" key="4">
    <source>
        <dbReference type="Proteomes" id="UP000240904"/>
    </source>
</evidence>
<name>A0A2T3MWJ1_9GAMM</name>
<dbReference type="Pfam" id="PF01927">
    <property type="entry name" value="Mut7-C"/>
    <property type="match status" value="1"/>
</dbReference>
<accession>A0A2T3MWJ1</accession>
<feature type="domain" description="Ubiquitin Mut7-C" evidence="2">
    <location>
        <begin position="18"/>
        <end position="94"/>
    </location>
</feature>
<protein>
    <submittedName>
        <fullName evidence="3">Twitching motility protein PilT</fullName>
    </submittedName>
</protein>
<dbReference type="InterPro" id="IPR002782">
    <property type="entry name" value="Mut7-C_RNAse_dom"/>
</dbReference>
<reference evidence="3 4" key="1">
    <citation type="submission" date="2018-03" db="EMBL/GenBank/DDBJ databases">
        <title>Whole genome sequencing of Histamine producing bacteria.</title>
        <authorList>
            <person name="Butler K."/>
        </authorList>
    </citation>
    <scope>NUCLEOTIDE SEQUENCE [LARGE SCALE GENOMIC DNA]</scope>
    <source>
        <strain evidence="3 4">DSM 16190</strain>
    </source>
</reference>
<dbReference type="Proteomes" id="UP000240904">
    <property type="component" value="Unassembled WGS sequence"/>
</dbReference>
<dbReference type="Pfam" id="PF14451">
    <property type="entry name" value="Ub-Mut7C"/>
    <property type="match status" value="1"/>
</dbReference>
<proteinExistence type="predicted"/>
<dbReference type="PANTHER" id="PTHR39081:SF1">
    <property type="entry name" value="MUT7-C RNASE DOMAIN-CONTAINING PROTEIN"/>
    <property type="match status" value="1"/>
</dbReference>
<dbReference type="PANTHER" id="PTHR39081">
    <property type="entry name" value="MUT7-C DOMAIN-CONTAINING PROTEIN"/>
    <property type="match status" value="1"/>
</dbReference>
<gene>
    <name evidence="3" type="ORF">C9I89_13545</name>
</gene>
<evidence type="ECO:0000313" key="3">
    <source>
        <dbReference type="EMBL" id="PSW04344.1"/>
    </source>
</evidence>
<comment type="caution">
    <text evidence="3">The sequence shown here is derived from an EMBL/GenBank/DDBJ whole genome shotgun (WGS) entry which is preliminary data.</text>
</comment>
<dbReference type="InterPro" id="IPR027798">
    <property type="entry name" value="Ub_Mut7C"/>
</dbReference>
<dbReference type="EMBL" id="PYMC01000009">
    <property type="protein sequence ID" value="PSW04344.1"/>
    <property type="molecule type" value="Genomic_DNA"/>
</dbReference>
<dbReference type="RefSeq" id="WP_107283873.1">
    <property type="nucleotide sequence ID" value="NZ_PYMC01000009.1"/>
</dbReference>
<sequence>MQKIDPKTQQHAPILRSACFRFYEELNDFLLQEQRKIMFQYEFTGNPSIKDTVEAIGVPHTEIDLILVGGESVGFDYQMQGGEYVSVYPEFESFNITPLVHLRAPPLRETKFVVDVNLGKLALKLRLLGFDTLYNKDFSDSEIVKRSLDEKRIILTRDKGVFKYRAVTHGYWVRSDDPKRQLREVVTRLQLENCFRPFTRCSNCNERLHPVDGKRLQGRVPDDVLVFSAGFMECRGCKKIYWQGSHYDRICKWIDKLKSIK</sequence>
<feature type="domain" description="Mut7-C RNAse" evidence="1">
    <location>
        <begin position="110"/>
        <end position="252"/>
    </location>
</feature>
<evidence type="ECO:0000259" key="2">
    <source>
        <dbReference type="Pfam" id="PF14451"/>
    </source>
</evidence>
<keyword evidence="4" id="KW-1185">Reference proteome</keyword>
<dbReference type="OrthoDB" id="9797655at2"/>
<evidence type="ECO:0000259" key="1">
    <source>
        <dbReference type="Pfam" id="PF01927"/>
    </source>
</evidence>
<dbReference type="AlphaFoldDB" id="A0A2T3MWJ1"/>
<organism evidence="3 4">
    <name type="scientific">Photobacterium lipolyticum</name>
    <dbReference type="NCBI Taxonomy" id="266810"/>
    <lineage>
        <taxon>Bacteria</taxon>
        <taxon>Pseudomonadati</taxon>
        <taxon>Pseudomonadota</taxon>
        <taxon>Gammaproteobacteria</taxon>
        <taxon>Vibrionales</taxon>
        <taxon>Vibrionaceae</taxon>
        <taxon>Photobacterium</taxon>
    </lineage>
</organism>